<evidence type="ECO:0000313" key="8">
    <source>
        <dbReference type="Proteomes" id="UP000634229"/>
    </source>
</evidence>
<dbReference type="PANTHER" id="PTHR30055">
    <property type="entry name" value="HTH-TYPE TRANSCRIPTIONAL REGULATOR RUTR"/>
    <property type="match status" value="1"/>
</dbReference>
<evidence type="ECO:0000256" key="3">
    <source>
        <dbReference type="ARBA" id="ARBA00023163"/>
    </source>
</evidence>
<reference evidence="7 8" key="1">
    <citation type="submission" date="2021-01" db="EMBL/GenBank/DDBJ databases">
        <title>WGS of actinomycetes isolated from Thailand.</title>
        <authorList>
            <person name="Thawai C."/>
        </authorList>
    </citation>
    <scope>NUCLEOTIDE SEQUENCE [LARGE SCALE GENOMIC DNA]</scope>
    <source>
        <strain evidence="7 8">CA1R205</strain>
    </source>
</reference>
<evidence type="ECO:0000256" key="5">
    <source>
        <dbReference type="SAM" id="MobiDB-lite"/>
    </source>
</evidence>
<evidence type="ECO:0000313" key="7">
    <source>
        <dbReference type="EMBL" id="MBL1100070.1"/>
    </source>
</evidence>
<dbReference type="InterPro" id="IPR009057">
    <property type="entry name" value="Homeodomain-like_sf"/>
</dbReference>
<name>A0ABS1NJ29_9ACTN</name>
<gene>
    <name evidence="7" type="ORF">JK363_26035</name>
</gene>
<evidence type="ECO:0000256" key="4">
    <source>
        <dbReference type="PROSITE-ProRule" id="PRU00335"/>
    </source>
</evidence>
<dbReference type="InterPro" id="IPR041347">
    <property type="entry name" value="MftR_C"/>
</dbReference>
<dbReference type="Pfam" id="PF17754">
    <property type="entry name" value="TetR_C_14"/>
    <property type="match status" value="1"/>
</dbReference>
<protein>
    <submittedName>
        <fullName evidence="7">TetR family transcriptional regulator</fullName>
    </submittedName>
</protein>
<dbReference type="EMBL" id="JAERRF010000017">
    <property type="protein sequence ID" value="MBL1100070.1"/>
    <property type="molecule type" value="Genomic_DNA"/>
</dbReference>
<proteinExistence type="predicted"/>
<feature type="region of interest" description="Disordered" evidence="5">
    <location>
        <begin position="1"/>
        <end position="44"/>
    </location>
</feature>
<evidence type="ECO:0000256" key="1">
    <source>
        <dbReference type="ARBA" id="ARBA00023015"/>
    </source>
</evidence>
<dbReference type="Proteomes" id="UP000634229">
    <property type="component" value="Unassembled WGS sequence"/>
</dbReference>
<dbReference type="PANTHER" id="PTHR30055:SF238">
    <property type="entry name" value="MYCOFACTOCIN BIOSYNTHESIS TRANSCRIPTIONAL REGULATOR MFTR-RELATED"/>
    <property type="match status" value="1"/>
</dbReference>
<dbReference type="Gene3D" id="1.10.10.60">
    <property type="entry name" value="Homeodomain-like"/>
    <property type="match status" value="1"/>
</dbReference>
<dbReference type="PROSITE" id="PS50977">
    <property type="entry name" value="HTH_TETR_2"/>
    <property type="match status" value="1"/>
</dbReference>
<dbReference type="InterPro" id="IPR001647">
    <property type="entry name" value="HTH_TetR"/>
</dbReference>
<keyword evidence="8" id="KW-1185">Reference proteome</keyword>
<accession>A0ABS1NJ29</accession>
<dbReference type="InterPro" id="IPR050109">
    <property type="entry name" value="HTH-type_TetR-like_transc_reg"/>
</dbReference>
<evidence type="ECO:0000256" key="2">
    <source>
        <dbReference type="ARBA" id="ARBA00023125"/>
    </source>
</evidence>
<dbReference type="SUPFAM" id="SSF46689">
    <property type="entry name" value="Homeodomain-like"/>
    <property type="match status" value="1"/>
</dbReference>
<feature type="DNA-binding region" description="H-T-H motif" evidence="4">
    <location>
        <begin position="66"/>
        <end position="85"/>
    </location>
</feature>
<keyword evidence="1" id="KW-0805">Transcription regulation</keyword>
<feature type="compositionally biased region" description="Low complexity" evidence="5">
    <location>
        <begin position="20"/>
        <end position="35"/>
    </location>
</feature>
<dbReference type="PRINTS" id="PR00455">
    <property type="entry name" value="HTHTETR"/>
</dbReference>
<dbReference type="InterPro" id="IPR023772">
    <property type="entry name" value="DNA-bd_HTH_TetR-type_CS"/>
</dbReference>
<comment type="caution">
    <text evidence="7">The sequence shown here is derived from an EMBL/GenBank/DDBJ whole genome shotgun (WGS) entry which is preliminary data.</text>
</comment>
<keyword evidence="2 4" id="KW-0238">DNA-binding</keyword>
<organism evidence="7 8">
    <name type="scientific">Streptomyces coffeae</name>
    <dbReference type="NCBI Taxonomy" id="621382"/>
    <lineage>
        <taxon>Bacteria</taxon>
        <taxon>Bacillati</taxon>
        <taxon>Actinomycetota</taxon>
        <taxon>Actinomycetes</taxon>
        <taxon>Kitasatosporales</taxon>
        <taxon>Streptomycetaceae</taxon>
        <taxon>Streptomyces</taxon>
    </lineage>
</organism>
<keyword evidence="3" id="KW-0804">Transcription</keyword>
<sequence>MQPECSPSGAGRGQEASRQVTTDEAAAATVTPAPTGLRERKKQRTRGALVRTAFELFTRQGYDETTIDEIVEAVDVSQRTFFRYFANKEEVAFATQSSAEALCFDALCARPADEAPLTALRNAVLDGWDRMGETIEELVPTELHLRMYQVIESSPTLLAVHLRRTMEMEERLAREIARREGLDIDQDPRPRLVVAMVGGVIRVTGMIWGEGDDLSTTALRDIAAHQLDHVGPALAEHWNKNQ</sequence>
<feature type="domain" description="HTH tetR-type" evidence="6">
    <location>
        <begin position="43"/>
        <end position="103"/>
    </location>
</feature>
<dbReference type="Gene3D" id="1.10.357.10">
    <property type="entry name" value="Tetracycline Repressor, domain 2"/>
    <property type="match status" value="1"/>
</dbReference>
<evidence type="ECO:0000259" key="6">
    <source>
        <dbReference type="PROSITE" id="PS50977"/>
    </source>
</evidence>
<dbReference type="PROSITE" id="PS01081">
    <property type="entry name" value="HTH_TETR_1"/>
    <property type="match status" value="1"/>
</dbReference>
<dbReference type="Pfam" id="PF00440">
    <property type="entry name" value="TetR_N"/>
    <property type="match status" value="1"/>
</dbReference>